<evidence type="ECO:0000256" key="1">
    <source>
        <dbReference type="SAM" id="SignalP"/>
    </source>
</evidence>
<keyword evidence="3" id="KW-1185">Reference proteome</keyword>
<name>W5W6H5_9PSEU</name>
<dbReference type="AlphaFoldDB" id="W5W6H5"/>
<evidence type="ECO:0000313" key="2">
    <source>
        <dbReference type="EMBL" id="AHH96798.1"/>
    </source>
</evidence>
<dbReference type="PANTHER" id="PTHR38436:SF1">
    <property type="entry name" value="ESTER CYCLASE"/>
    <property type="match status" value="1"/>
</dbReference>
<dbReference type="OrthoDB" id="129343at2"/>
<reference evidence="2 3" key="1">
    <citation type="journal article" date="2014" name="BMC Genomics">
        <title>Complete genome sequence of producer of the glycopeptide antibiotic Aculeximycin Kutzneria albida DSM 43870T, a representative of minor genus of Pseudonocardiaceae.</title>
        <authorList>
            <person name="Rebets Y."/>
            <person name="Tokovenko B."/>
            <person name="Lushchyk I."/>
            <person name="Ruckert C."/>
            <person name="Zaburannyi N."/>
            <person name="Bechthold A."/>
            <person name="Kalinowski J."/>
            <person name="Luzhetskyy A."/>
        </authorList>
    </citation>
    <scope>NUCLEOTIDE SEQUENCE [LARGE SCALE GENOMIC DNA]</scope>
    <source>
        <strain evidence="2">DSM 43870</strain>
    </source>
</reference>
<dbReference type="InterPro" id="IPR032710">
    <property type="entry name" value="NTF2-like_dom_sf"/>
</dbReference>
<feature type="chain" id="PRO_5039394743" description="Ester cyclase" evidence="1">
    <location>
        <begin position="22"/>
        <end position="185"/>
    </location>
</feature>
<dbReference type="STRING" id="1449976.KALB_3431"/>
<organism evidence="2 3">
    <name type="scientific">Kutzneria albida DSM 43870</name>
    <dbReference type="NCBI Taxonomy" id="1449976"/>
    <lineage>
        <taxon>Bacteria</taxon>
        <taxon>Bacillati</taxon>
        <taxon>Actinomycetota</taxon>
        <taxon>Actinomycetes</taxon>
        <taxon>Pseudonocardiales</taxon>
        <taxon>Pseudonocardiaceae</taxon>
        <taxon>Kutzneria</taxon>
    </lineage>
</organism>
<protein>
    <recommendedName>
        <fullName evidence="4">Ester cyclase</fullName>
    </recommendedName>
</protein>
<dbReference type="EMBL" id="CP007155">
    <property type="protein sequence ID" value="AHH96798.1"/>
    <property type="molecule type" value="Genomic_DNA"/>
</dbReference>
<gene>
    <name evidence="2" type="ORF">KALB_3431</name>
</gene>
<dbReference type="Pfam" id="PF07366">
    <property type="entry name" value="SnoaL"/>
    <property type="match status" value="1"/>
</dbReference>
<keyword evidence="1" id="KW-0732">Signal</keyword>
<evidence type="ECO:0008006" key="4">
    <source>
        <dbReference type="Google" id="ProtNLM"/>
    </source>
</evidence>
<dbReference type="KEGG" id="kal:KALB_3431"/>
<dbReference type="Proteomes" id="UP000019225">
    <property type="component" value="Chromosome"/>
</dbReference>
<accession>W5W6H5</accession>
<feature type="signal peptide" evidence="1">
    <location>
        <begin position="1"/>
        <end position="21"/>
    </location>
</feature>
<dbReference type="GO" id="GO:0030638">
    <property type="term" value="P:polyketide metabolic process"/>
    <property type="evidence" value="ECO:0007669"/>
    <property type="project" value="InterPro"/>
</dbReference>
<dbReference type="HOGENOM" id="CLU_100997_0_0_11"/>
<dbReference type="eggNOG" id="COG5485">
    <property type="taxonomic scope" value="Bacteria"/>
</dbReference>
<evidence type="ECO:0000313" key="3">
    <source>
        <dbReference type="Proteomes" id="UP000019225"/>
    </source>
</evidence>
<dbReference type="Gene3D" id="3.10.450.50">
    <property type="match status" value="1"/>
</dbReference>
<dbReference type="PANTHER" id="PTHR38436">
    <property type="entry name" value="POLYKETIDE CYCLASE SNOAL-LIKE DOMAIN"/>
    <property type="match status" value="1"/>
</dbReference>
<proteinExistence type="predicted"/>
<dbReference type="PROSITE" id="PS51257">
    <property type="entry name" value="PROKAR_LIPOPROTEIN"/>
    <property type="match status" value="1"/>
</dbReference>
<dbReference type="SUPFAM" id="SSF54427">
    <property type="entry name" value="NTF2-like"/>
    <property type="match status" value="1"/>
</dbReference>
<dbReference type="InterPro" id="IPR009959">
    <property type="entry name" value="Cyclase_SnoaL-like"/>
</dbReference>
<sequence>MLNRTAPLVAAAVLAALSLGACSPAEQLPDSTPGVVQPLSLTVDSSLAQDKARAAVRAAQYFDTFWSTGRREWLDRSLAADFTDLTLPPGRPQGIPGPLAASEGFHTAIPDLSAELTQVLVAGDSVTARLRFRGHFTGTFGGRTGTGQAVDFIATDVYGIRDGRIATNAHIEDNLTFMKQIGAVS</sequence>